<reference evidence="1 2" key="1">
    <citation type="submission" date="2021-06" db="EMBL/GenBank/DDBJ databases">
        <authorList>
            <person name="Palmer J.M."/>
        </authorList>
    </citation>
    <scope>NUCLEOTIDE SEQUENCE [LARGE SCALE GENOMIC DNA]</scope>
    <source>
        <strain evidence="1 2">XC_2019</strain>
        <tissue evidence="1">Muscle</tissue>
    </source>
</reference>
<name>A0ABV0QBZ4_9TELE</name>
<sequence length="105" mass="12165">MRHGSKKLWDDVKFDVCTLFDFLLLNQLRHTAISNIISVRHPSDAARDNNNNNTIKNAAFVAAAFMCLEINMKKRRRRRMWTQMWLRKRGQLGMPVSCCNSIGGL</sequence>
<gene>
    <name evidence="1" type="ORF">XENOCAPTIV_021609</name>
</gene>
<accession>A0ABV0QBZ4</accession>
<dbReference type="Proteomes" id="UP001434883">
    <property type="component" value="Unassembled WGS sequence"/>
</dbReference>
<evidence type="ECO:0000313" key="1">
    <source>
        <dbReference type="EMBL" id="MEQ2193017.1"/>
    </source>
</evidence>
<protein>
    <submittedName>
        <fullName evidence="1">Uncharacterized protein</fullName>
    </submittedName>
</protein>
<proteinExistence type="predicted"/>
<evidence type="ECO:0000313" key="2">
    <source>
        <dbReference type="Proteomes" id="UP001434883"/>
    </source>
</evidence>
<organism evidence="1 2">
    <name type="scientific">Xenoophorus captivus</name>
    <dbReference type="NCBI Taxonomy" id="1517983"/>
    <lineage>
        <taxon>Eukaryota</taxon>
        <taxon>Metazoa</taxon>
        <taxon>Chordata</taxon>
        <taxon>Craniata</taxon>
        <taxon>Vertebrata</taxon>
        <taxon>Euteleostomi</taxon>
        <taxon>Actinopterygii</taxon>
        <taxon>Neopterygii</taxon>
        <taxon>Teleostei</taxon>
        <taxon>Neoteleostei</taxon>
        <taxon>Acanthomorphata</taxon>
        <taxon>Ovalentaria</taxon>
        <taxon>Atherinomorphae</taxon>
        <taxon>Cyprinodontiformes</taxon>
        <taxon>Goodeidae</taxon>
        <taxon>Xenoophorus</taxon>
    </lineage>
</organism>
<comment type="caution">
    <text evidence="1">The sequence shown here is derived from an EMBL/GenBank/DDBJ whole genome shotgun (WGS) entry which is preliminary data.</text>
</comment>
<keyword evidence="2" id="KW-1185">Reference proteome</keyword>
<dbReference type="EMBL" id="JAHRIN010004736">
    <property type="protein sequence ID" value="MEQ2193017.1"/>
    <property type="molecule type" value="Genomic_DNA"/>
</dbReference>